<feature type="region of interest" description="Disordered" evidence="6">
    <location>
        <begin position="297"/>
        <end position="343"/>
    </location>
</feature>
<dbReference type="AlphaFoldDB" id="A0ABC8YI74"/>
<gene>
    <name evidence="8" type="ORF">URODEC1_LOCUS34049</name>
</gene>
<keyword evidence="4" id="KW-0804">Transcription</keyword>
<dbReference type="SUPFAM" id="SSF101936">
    <property type="entry name" value="DNA-binding pseudobarrel domain"/>
    <property type="match status" value="3"/>
</dbReference>
<dbReference type="EMBL" id="OZ075126">
    <property type="protein sequence ID" value="CAL4943247.1"/>
    <property type="molecule type" value="Genomic_DNA"/>
</dbReference>
<evidence type="ECO:0000256" key="1">
    <source>
        <dbReference type="ARBA" id="ARBA00004123"/>
    </source>
</evidence>
<dbReference type="Gene3D" id="2.40.330.10">
    <property type="entry name" value="DNA-binding pseudobarrel domain"/>
    <property type="match status" value="3"/>
</dbReference>
<evidence type="ECO:0000256" key="3">
    <source>
        <dbReference type="ARBA" id="ARBA00023125"/>
    </source>
</evidence>
<dbReference type="InterPro" id="IPR044837">
    <property type="entry name" value="REM16-like"/>
</dbReference>
<dbReference type="Proteomes" id="UP001497457">
    <property type="component" value="Chromosome 16b"/>
</dbReference>
<dbReference type="GO" id="GO:0003677">
    <property type="term" value="F:DNA binding"/>
    <property type="evidence" value="ECO:0007669"/>
    <property type="project" value="UniProtKB-KW"/>
</dbReference>
<keyword evidence="9" id="KW-1185">Reference proteome</keyword>
<dbReference type="PANTHER" id="PTHR31391:SF132">
    <property type="entry name" value="TF-B3 DOMAIN-CONTAINING PROTEIN"/>
    <property type="match status" value="1"/>
</dbReference>
<dbReference type="PROSITE" id="PS50863">
    <property type="entry name" value="B3"/>
    <property type="match status" value="2"/>
</dbReference>
<reference evidence="8 9" key="2">
    <citation type="submission" date="2024-10" db="EMBL/GenBank/DDBJ databases">
        <authorList>
            <person name="Ryan C."/>
        </authorList>
    </citation>
    <scope>NUCLEOTIDE SEQUENCE [LARGE SCALE GENOMIC DNA]</scope>
</reference>
<feature type="compositionally biased region" description="Basic and acidic residues" evidence="6">
    <location>
        <begin position="302"/>
        <end position="320"/>
    </location>
</feature>
<dbReference type="CDD" id="cd10017">
    <property type="entry name" value="B3_DNA"/>
    <property type="match status" value="3"/>
</dbReference>
<accession>A0ABC8YI74</accession>
<dbReference type="InterPro" id="IPR015300">
    <property type="entry name" value="DNA-bd_pseudobarrel_sf"/>
</dbReference>
<comment type="subcellular location">
    <subcellularLocation>
        <location evidence="1">Nucleus</location>
    </subcellularLocation>
</comment>
<feature type="compositionally biased region" description="Polar residues" evidence="6">
    <location>
        <begin position="334"/>
        <end position="343"/>
    </location>
</feature>
<evidence type="ECO:0000256" key="5">
    <source>
        <dbReference type="ARBA" id="ARBA00023242"/>
    </source>
</evidence>
<protein>
    <recommendedName>
        <fullName evidence="7">TF-B3 domain-containing protein</fullName>
    </recommendedName>
</protein>
<feature type="domain" description="TF-B3" evidence="7">
    <location>
        <begin position="513"/>
        <end position="608"/>
    </location>
</feature>
<proteinExistence type="predicted"/>
<dbReference type="SMART" id="SM01019">
    <property type="entry name" value="B3"/>
    <property type="match status" value="3"/>
</dbReference>
<sequence>MLRARLSQGGARRKKESLSITRSSQDMGRSCRRCKLRAENAYKNLDDHQKYFLMPMKGDFQQAMTIPGELVERFRSEIPAQITLRTRNSNCSTVEVAKYPDKIVISAGWAAFVDTYDLHMHGSILFKYGENSQFYVIIFDQFGCEEVLSVLEDYAHLAPHDPERCIECCESCKDLDEYKYYNLDNEEKYFLVSMKGDFQHEMTVPAGFVKRFKGEFPGEIKLETRNGESYCVGVVRQPDKVSFSAGWGVFVKTYDLHIDDSLVFKYNGSSRFNVIVLSRVGYEKATSVVVNDESVPLHVQKSTRDDIESGNPSHDDHPETETMQMRSPPREQHASLQTDSTTQGIKIMVHLDVQRTCRDDIGSVNPAHEHSGTETMQMRSLPWERQTTLLQTDNITQGNMTTPHPDVQRTRRDDIEFVNPAHHHPETMPMQSMPREKHTFLQRDTTVQGNKTNQIFPATCPNSSANYLLSDNDGLRSRGQHPYVVSQKTRLTENQNKKILERIQCINSGMPISVAVICKSNVHGSFDLNFPKQHIVRHLGRKERTIFLQRDSQRYATKLSIGAVAKVSQGGWRRFVRANDVEVGDICLFELLKDGETCTINVHIIRSYEVAD</sequence>
<evidence type="ECO:0000256" key="2">
    <source>
        <dbReference type="ARBA" id="ARBA00023015"/>
    </source>
</evidence>
<evidence type="ECO:0000256" key="4">
    <source>
        <dbReference type="ARBA" id="ARBA00023163"/>
    </source>
</evidence>
<dbReference type="Pfam" id="PF02362">
    <property type="entry name" value="B3"/>
    <property type="match status" value="3"/>
</dbReference>
<keyword evidence="3" id="KW-0238">DNA-binding</keyword>
<evidence type="ECO:0000313" key="8">
    <source>
        <dbReference type="EMBL" id="CAL4943247.1"/>
    </source>
</evidence>
<dbReference type="GO" id="GO:0005634">
    <property type="term" value="C:nucleus"/>
    <property type="evidence" value="ECO:0007669"/>
    <property type="project" value="UniProtKB-SubCell"/>
</dbReference>
<organism evidence="8 9">
    <name type="scientific">Urochloa decumbens</name>
    <dbReference type="NCBI Taxonomy" id="240449"/>
    <lineage>
        <taxon>Eukaryota</taxon>
        <taxon>Viridiplantae</taxon>
        <taxon>Streptophyta</taxon>
        <taxon>Embryophyta</taxon>
        <taxon>Tracheophyta</taxon>
        <taxon>Spermatophyta</taxon>
        <taxon>Magnoliopsida</taxon>
        <taxon>Liliopsida</taxon>
        <taxon>Poales</taxon>
        <taxon>Poaceae</taxon>
        <taxon>PACMAD clade</taxon>
        <taxon>Panicoideae</taxon>
        <taxon>Panicodae</taxon>
        <taxon>Paniceae</taxon>
        <taxon>Melinidinae</taxon>
        <taxon>Urochloa</taxon>
    </lineage>
</organism>
<keyword evidence="2" id="KW-0805">Transcription regulation</keyword>
<feature type="region of interest" description="Disordered" evidence="6">
    <location>
        <begin position="1"/>
        <end position="24"/>
    </location>
</feature>
<evidence type="ECO:0000256" key="6">
    <source>
        <dbReference type="SAM" id="MobiDB-lite"/>
    </source>
</evidence>
<evidence type="ECO:0000313" key="9">
    <source>
        <dbReference type="Proteomes" id="UP001497457"/>
    </source>
</evidence>
<dbReference type="PANTHER" id="PTHR31391">
    <property type="entry name" value="B3 DOMAIN-CONTAINING PROTEIN OS11G0197600-RELATED"/>
    <property type="match status" value="1"/>
</dbReference>
<name>A0ABC8YI74_9POAL</name>
<keyword evidence="5" id="KW-0539">Nucleus</keyword>
<reference evidence="9" key="1">
    <citation type="submission" date="2024-06" db="EMBL/GenBank/DDBJ databases">
        <authorList>
            <person name="Ryan C."/>
        </authorList>
    </citation>
    <scope>NUCLEOTIDE SEQUENCE [LARGE SCALE GENOMIC DNA]</scope>
</reference>
<feature type="domain" description="TF-B3" evidence="7">
    <location>
        <begin position="187"/>
        <end position="280"/>
    </location>
</feature>
<dbReference type="InterPro" id="IPR003340">
    <property type="entry name" value="B3_DNA-bd"/>
</dbReference>
<evidence type="ECO:0000259" key="7">
    <source>
        <dbReference type="PROSITE" id="PS50863"/>
    </source>
</evidence>